<dbReference type="EMBL" id="BCMJ01000002">
    <property type="protein sequence ID" value="GAT18102.1"/>
    <property type="molecule type" value="Genomic_DNA"/>
</dbReference>
<name>A0A1Z5H4N8_9LACO</name>
<proteinExistence type="predicted"/>
<dbReference type="Pfam" id="PF01261">
    <property type="entry name" value="AP_endonuc_2"/>
    <property type="match status" value="1"/>
</dbReference>
<dbReference type="InterPro" id="IPR036237">
    <property type="entry name" value="Xyl_isomerase-like_sf"/>
</dbReference>
<feature type="domain" description="Xylose isomerase-like TIM barrel" evidence="1">
    <location>
        <begin position="28"/>
        <end position="264"/>
    </location>
</feature>
<dbReference type="Gene3D" id="3.20.20.150">
    <property type="entry name" value="Divalent-metal-dependent TIM barrel enzymes"/>
    <property type="match status" value="1"/>
</dbReference>
<dbReference type="InterPro" id="IPR013022">
    <property type="entry name" value="Xyl_isomerase-like_TIM-brl"/>
</dbReference>
<protein>
    <submittedName>
        <fullName evidence="2">Sugar phosphate isomerase</fullName>
    </submittedName>
</protein>
<organism evidence="2 3">
    <name type="scientific">Secundilactobacillus silagincola</name>
    <dbReference type="NCBI Taxonomy" id="1714681"/>
    <lineage>
        <taxon>Bacteria</taxon>
        <taxon>Bacillati</taxon>
        <taxon>Bacillota</taxon>
        <taxon>Bacilli</taxon>
        <taxon>Lactobacillales</taxon>
        <taxon>Lactobacillaceae</taxon>
        <taxon>Secundilactobacillus</taxon>
    </lineage>
</organism>
<dbReference type="RefSeq" id="WP_098823636.1">
    <property type="nucleotide sequence ID" value="NZ_BCMJ01000002.1"/>
</dbReference>
<comment type="caution">
    <text evidence="2">The sequence shown here is derived from an EMBL/GenBank/DDBJ whole genome shotgun (WGS) entry which is preliminary data.</text>
</comment>
<accession>A0A1Z5H4N8</accession>
<keyword evidence="2" id="KW-0413">Isomerase</keyword>
<dbReference type="AlphaFoldDB" id="A0A1Z5H4N8"/>
<evidence type="ECO:0000259" key="1">
    <source>
        <dbReference type="Pfam" id="PF01261"/>
    </source>
</evidence>
<gene>
    <name evidence="2" type="ORF">IWT5_00375</name>
</gene>
<evidence type="ECO:0000313" key="3">
    <source>
        <dbReference type="Proteomes" id="UP000223370"/>
    </source>
</evidence>
<dbReference type="OrthoDB" id="2799545at2"/>
<evidence type="ECO:0000313" key="2">
    <source>
        <dbReference type="EMBL" id="GAT18102.1"/>
    </source>
</evidence>
<dbReference type="Proteomes" id="UP000223370">
    <property type="component" value="Unassembled WGS sequence"/>
</dbReference>
<sequence>MMPSLGLKASTSLEQIDERLQYQPSVFEFYTDAHDMTKNGLAHLEEMVKYVQSAGVRQIVIHHPMAYDHHHNEVAVSALKDPAGYQFMMSSADALIELAIKLNVQVLIHGGYSDKEAVVNSFGDFKTARKVIFARLDYFQKMGGDHVMFENSISPAFDYGDEEIEETVMAHHYRLCYDISHGFIVLHGDNDKLVNSIARLAPQTVHYHLVDSMGQHHDSLQLGKGKIDWQRVMKVVNPKATNIYEIDLADQNDSREMRASHEYLTNLLSTQQIH</sequence>
<dbReference type="GO" id="GO:0016853">
    <property type="term" value="F:isomerase activity"/>
    <property type="evidence" value="ECO:0007669"/>
    <property type="project" value="UniProtKB-KW"/>
</dbReference>
<reference evidence="2 3" key="1">
    <citation type="submission" date="2015-11" db="EMBL/GenBank/DDBJ databases">
        <title>Draft genome sequences of new species of the genus Lactobacillus isolated from orchardgrass silage.</title>
        <authorList>
            <person name="Tohno M."/>
            <person name="Tanizawa Y."/>
            <person name="Arita M."/>
        </authorList>
    </citation>
    <scope>NUCLEOTIDE SEQUENCE [LARGE SCALE GENOMIC DNA]</scope>
    <source>
        <strain evidence="2 3">IWT5</strain>
    </source>
</reference>
<dbReference type="SUPFAM" id="SSF51658">
    <property type="entry name" value="Xylose isomerase-like"/>
    <property type="match status" value="1"/>
</dbReference>
<keyword evidence="3" id="KW-1185">Reference proteome</keyword>